<reference evidence="3" key="1">
    <citation type="submission" date="2021-07" db="EMBL/GenBank/DDBJ databases">
        <authorList>
            <person name="Catto M.A."/>
            <person name="Jacobson A."/>
            <person name="Kennedy G."/>
            <person name="Labadie P."/>
            <person name="Hunt B.G."/>
            <person name="Srinivasan R."/>
        </authorList>
    </citation>
    <scope>NUCLEOTIDE SEQUENCE</scope>
    <source>
        <strain evidence="3">PL_HMW_Pooled</strain>
        <tissue evidence="3">Head</tissue>
    </source>
</reference>
<evidence type="ECO:0000313" key="3">
    <source>
        <dbReference type="EMBL" id="KAK3930237.1"/>
    </source>
</evidence>
<dbReference type="Pfam" id="PF00435">
    <property type="entry name" value="Spectrin"/>
    <property type="match status" value="1"/>
</dbReference>
<dbReference type="Gene3D" id="1.20.58.60">
    <property type="match status" value="3"/>
</dbReference>
<organism evidence="3 4">
    <name type="scientific">Frankliniella fusca</name>
    <dbReference type="NCBI Taxonomy" id="407009"/>
    <lineage>
        <taxon>Eukaryota</taxon>
        <taxon>Metazoa</taxon>
        <taxon>Ecdysozoa</taxon>
        <taxon>Arthropoda</taxon>
        <taxon>Hexapoda</taxon>
        <taxon>Insecta</taxon>
        <taxon>Pterygota</taxon>
        <taxon>Neoptera</taxon>
        <taxon>Paraneoptera</taxon>
        <taxon>Thysanoptera</taxon>
        <taxon>Terebrantia</taxon>
        <taxon>Thripoidea</taxon>
        <taxon>Thripidae</taxon>
        <taxon>Frankliniella</taxon>
    </lineage>
</organism>
<feature type="compositionally biased region" description="Basic and acidic residues" evidence="2">
    <location>
        <begin position="1136"/>
        <end position="1166"/>
    </location>
</feature>
<feature type="compositionally biased region" description="Low complexity" evidence="2">
    <location>
        <begin position="1849"/>
        <end position="1862"/>
    </location>
</feature>
<feature type="compositionally biased region" description="Basic and acidic residues" evidence="2">
    <location>
        <begin position="1326"/>
        <end position="1341"/>
    </location>
</feature>
<feature type="compositionally biased region" description="Basic residues" evidence="2">
    <location>
        <begin position="1193"/>
        <end position="1203"/>
    </location>
</feature>
<feature type="compositionally biased region" description="Basic and acidic residues" evidence="2">
    <location>
        <begin position="2049"/>
        <end position="2066"/>
    </location>
</feature>
<feature type="region of interest" description="Disordered" evidence="2">
    <location>
        <begin position="1"/>
        <end position="27"/>
    </location>
</feature>
<feature type="compositionally biased region" description="Polar residues" evidence="2">
    <location>
        <begin position="1345"/>
        <end position="1356"/>
    </location>
</feature>
<accession>A0AAE1HYD8</accession>
<dbReference type="GO" id="GO:0005737">
    <property type="term" value="C:cytoplasm"/>
    <property type="evidence" value="ECO:0007669"/>
    <property type="project" value="UniProtKB-ARBA"/>
</dbReference>
<feature type="compositionally biased region" description="Polar residues" evidence="2">
    <location>
        <begin position="1717"/>
        <end position="1726"/>
    </location>
</feature>
<feature type="compositionally biased region" description="Basic and acidic residues" evidence="2">
    <location>
        <begin position="1608"/>
        <end position="1617"/>
    </location>
</feature>
<feature type="compositionally biased region" description="Polar residues" evidence="2">
    <location>
        <begin position="910"/>
        <end position="920"/>
    </location>
</feature>
<feature type="compositionally biased region" description="Polar residues" evidence="2">
    <location>
        <begin position="1682"/>
        <end position="1696"/>
    </location>
</feature>
<feature type="compositionally biased region" description="Polar residues" evidence="2">
    <location>
        <begin position="1036"/>
        <end position="1049"/>
    </location>
</feature>
<feature type="region of interest" description="Disordered" evidence="2">
    <location>
        <begin position="908"/>
        <end position="936"/>
    </location>
</feature>
<feature type="compositionally biased region" description="Low complexity" evidence="2">
    <location>
        <begin position="723"/>
        <end position="736"/>
    </location>
</feature>
<protein>
    <submittedName>
        <fullName evidence="3">Nesprin-1</fullName>
    </submittedName>
</protein>
<feature type="compositionally biased region" description="Polar residues" evidence="2">
    <location>
        <begin position="1272"/>
        <end position="1296"/>
    </location>
</feature>
<feature type="region of interest" description="Disordered" evidence="2">
    <location>
        <begin position="1135"/>
        <end position="1387"/>
    </location>
</feature>
<feature type="region of interest" description="Disordered" evidence="2">
    <location>
        <begin position="1843"/>
        <end position="1947"/>
    </location>
</feature>
<dbReference type="SMART" id="SM00150">
    <property type="entry name" value="SPEC"/>
    <property type="match status" value="3"/>
</dbReference>
<evidence type="ECO:0000313" key="4">
    <source>
        <dbReference type="Proteomes" id="UP001219518"/>
    </source>
</evidence>
<feature type="compositionally biased region" description="Polar residues" evidence="2">
    <location>
        <begin position="1651"/>
        <end position="1660"/>
    </location>
</feature>
<feature type="region of interest" description="Disordered" evidence="2">
    <location>
        <begin position="1469"/>
        <end position="1493"/>
    </location>
</feature>
<feature type="region of interest" description="Disordered" evidence="2">
    <location>
        <begin position="708"/>
        <end position="744"/>
    </location>
</feature>
<dbReference type="SUPFAM" id="SSF46966">
    <property type="entry name" value="Spectrin repeat"/>
    <property type="match status" value="3"/>
</dbReference>
<feature type="compositionally biased region" description="Polar residues" evidence="2">
    <location>
        <begin position="1916"/>
        <end position="1936"/>
    </location>
</feature>
<feature type="compositionally biased region" description="Basic and acidic residues" evidence="2">
    <location>
        <begin position="1"/>
        <end position="11"/>
    </location>
</feature>
<dbReference type="InterPro" id="IPR018159">
    <property type="entry name" value="Spectrin/alpha-actinin"/>
</dbReference>
<dbReference type="CDD" id="cd00176">
    <property type="entry name" value="SPEC"/>
    <property type="match status" value="1"/>
</dbReference>
<feature type="region of interest" description="Disordered" evidence="2">
    <location>
        <begin position="1589"/>
        <end position="1759"/>
    </location>
</feature>
<keyword evidence="4" id="KW-1185">Reference proteome</keyword>
<feature type="compositionally biased region" description="Polar residues" evidence="2">
    <location>
        <begin position="1598"/>
        <end position="1607"/>
    </location>
</feature>
<feature type="compositionally biased region" description="Polar residues" evidence="2">
    <location>
        <begin position="1748"/>
        <end position="1759"/>
    </location>
</feature>
<evidence type="ECO:0000256" key="1">
    <source>
        <dbReference type="SAM" id="Coils"/>
    </source>
</evidence>
<feature type="region of interest" description="Disordered" evidence="2">
    <location>
        <begin position="1007"/>
        <end position="1094"/>
    </location>
</feature>
<feature type="coiled-coil region" evidence="1">
    <location>
        <begin position="485"/>
        <end position="540"/>
    </location>
</feature>
<dbReference type="EMBL" id="JAHWGI010001411">
    <property type="protein sequence ID" value="KAK3930237.1"/>
    <property type="molecule type" value="Genomic_DNA"/>
</dbReference>
<feature type="coiled-coil region" evidence="1">
    <location>
        <begin position="76"/>
        <end position="120"/>
    </location>
</feature>
<sequence>MSAKETEREEQAFGLGRAGQGGAMRTPRTRCDTHILVSEEIDGEPASGTRRVSQHTVDVGASRSIAERFGKINKLAASAEWLIADLKLKLAQANADLESLETVAAEINSLRSTLQSLDGEVRAAYVFGEDQDAAEQRLLELGGRVDASVCRVKKLGADTKQRYTAAQQLVPTELAQELTSLELLSESVSAAMEEKDRDLKRARTVRSDYARDVDAVTAWIQRAELRVQDRSAEPQVLRDHLQQVQAEIGPTEDRLERLSRNARTILENTQDEAEKARVQATVRSLTDQLQQVRAWLHDKKQQVGDSLDAWARFMSLHQAVLAWVEEQTKFLAAPLQLDSLTQARQRLHDYTTALRSSKQAGKNLSDMSRELEQIGQVTAVGDLPEKLQAAEEAKMKVEALLLERNALLQETSEEWERCERKMKDVRSWMEKTQQALDSPQNRKRPLRDQHANREKLLADASTQKTKIALSVEKLQIHFRSGVGGNGKVTEEASQLINELDRLMNDIKEQTTTLEACLSQIDTYQHEIQQLRTQIVSVEAQLRSALSPNYLPHDRDRALHDQNEMRLRVELLTEQILRIDPNWSSSASGEGFGRHFVHVEPDISYADIAAGRISPCPVDHQPENKMKKLTVNASRVGNDAESSNSRSLIQVGNQHISNILPINQNTSLFLDSSMSVDGRTLEVEMASRSHSVYPVPEIQLPLTSFDERARDGEKVSSSAKKIIQRSQSPQLPSSPDSENTKRGRSRISVQVLGAGLEPPKTTRCRSRSPLFIPGETASFAQILRGANTDNKASGQISAFASHVEESTDTGLEVSPTFCDPSQRGKHPKISCALATTLSLMPAKEELVPPTLTQSTTFDAYSADEKSPSKYKVAEETTKAEDFLPEAREQRISCPTQADKPVFGDAARLPSDSLNVEHSVSHSAELETEENADRPASSDRLGFSYATILSQGLDLSHEAPPVLCKTALIVESPCNLKGRDAEEEVGKPGKLQANTEKNDIKWQTSKKKHLAGSKKSMSHPTIPGLVLEVPRNKKPQTKKTPSQLPATNIESTKVEKQEADQETQISPRPLMPAVEKQKKKKASKQNLQKGNVEEDEIEKALREIAALETSSKKSSKQLQVSRRANKVAVIAEAPHVIEPAEKGARHTDSKPKTTKIDAKVISDPKRGTNEIQSIIEAKVDTIPPILTSEKSDPTRHKKNKKQKCKKNPEDRSANTVSPKMAEIKGIGCSETTTTTGVIDDDSLTKQPTAKDTNCKELKSPVESSCVTSKYPEQPKSQTSDSKQTLIKDAIQTTSLLSQSKHKKDRDGLQCLKGKKVDSRSGKRGGAQSEKDSKLHTESSKDKGIILSQENVTSASNELLRSYSPRESRSTEKIILSPPKLTCDETSDTTDDGPILVVKASLEPVRNFQTSRQSIQRAVKQLSEAMEGLVDQSKAPSVERQQNFEDDDRLEMVKDLELQKIGASLPVSALSIGASSPTSSPFQQQDSERSYPRGISLAPISDDWMTALDEPISLDDTEDEPASRRKEIDLETSLGVKCYQNVNEKQAEQSASQKLLSNFQLKLQPSSDDWLVALDEPITLDDEGDEPMLRIKQAKPEATPHITNSQATSNVEEKRAESEKLPSNFPLKLQPSSDDWLAALEEPITLDDDEADPPSNSELTKLESSPGVMNLQEVTDAQRDRSESQKPPSNLQLKLQPSSDDWLAALEEPITLDDDEADPPSNSELTKLESSPGVMNLQEVTDAQKDRSESQKPPSNLQLKLQPSSDDWLVALEEPITLDDDEDESVLKTISAKPEESSHIWNSQDTGNIEEKRLKLEKAVGDLQLKLQPSSDDWLVALEEPMTLDDNEVNRASSSELAKLESSPSVMNFQEVNNALEDRSESHKPPSNLLLKPQPSSDDWLVALEEPITLDDDEDEPLSRTNSANQEVSSQKITNSQEISYAEENHPASEEPVIHSQIKLQAGSDDWLVALEEPIELDDDESLSTPLCDVPNQGAGQSSSPQTHFVFASDHESVINCEPLATFQTVATTDGLRTSESSILPAQSPLLDALSPEDKKKPTSETHTEDSGHRCGLRGQSPMRRRDTKRSQKHADVPNQMPTAGIFGSVKTRSKNPRKIFDLNPLTGEVSILPSAPISTAKSSSPEPVSASLGIISAHSIATIKSSDCPLKPEPVFITENEETVSEIPVREAAGSQSSKKTIEYYLLMDSSLPIGTSGHQEAERLWQMRLASIELTGAEITSPTIDTDKDIQDENCDLRPYAEGVDMSGGIITEGTHPLQAREDPLISEYCKNMQTKKSSLQETPAIFQAERISGTSTSSSSMSSPTTGKLKDKVIRDTAHLAAAVAQSEKELEKLPAHSLAAMHDDLERILAELMAKDAVAARIQDNLDCLPQDEETQALSYGLSEVRAHLAELVTHVLQGRAAVQNAEHGGLSKEQSLVQYQKLLSDLERWLSSAAQLVSANVQDIPVSELQEQLTAHKRLGVELRQHESQLQQLSSLCAALEKQPGAEHLAPNLLSQLSSLQDAFRELSDVVPARIAALQVPGLHPGICLV</sequence>
<reference evidence="3" key="2">
    <citation type="journal article" date="2023" name="BMC Genomics">
        <title>Pest status, molecular evolution, and epigenetic factors derived from the genome assembly of Frankliniella fusca, a thysanopteran phytovirus vector.</title>
        <authorList>
            <person name="Catto M.A."/>
            <person name="Labadie P.E."/>
            <person name="Jacobson A.L."/>
            <person name="Kennedy G.G."/>
            <person name="Srinivasan R."/>
            <person name="Hunt B.G."/>
        </authorList>
    </citation>
    <scope>NUCLEOTIDE SEQUENCE</scope>
    <source>
        <strain evidence="3">PL_HMW_Pooled</strain>
    </source>
</reference>
<name>A0AAE1HYD8_9NEOP</name>
<feature type="coiled-coil region" evidence="1">
    <location>
        <begin position="2474"/>
        <end position="2501"/>
    </location>
</feature>
<evidence type="ECO:0000256" key="2">
    <source>
        <dbReference type="SAM" id="MobiDB-lite"/>
    </source>
</evidence>
<proteinExistence type="predicted"/>
<feature type="compositionally biased region" description="Polar residues" evidence="2">
    <location>
        <begin position="1470"/>
        <end position="1482"/>
    </location>
</feature>
<keyword evidence="1" id="KW-0175">Coiled coil</keyword>
<feature type="coiled-coil region" evidence="1">
    <location>
        <begin position="241"/>
        <end position="279"/>
    </location>
</feature>
<comment type="caution">
    <text evidence="3">The sequence shown here is derived from an EMBL/GenBank/DDBJ whole genome shotgun (WGS) entry which is preliminary data.</text>
</comment>
<feature type="region of interest" description="Disordered" evidence="2">
    <location>
        <begin position="2031"/>
        <end position="2103"/>
    </location>
</feature>
<gene>
    <name evidence="3" type="ORF">KUF71_004971</name>
</gene>
<dbReference type="Proteomes" id="UP001219518">
    <property type="component" value="Unassembled WGS sequence"/>
</dbReference>
<dbReference type="InterPro" id="IPR002017">
    <property type="entry name" value="Spectrin_repeat"/>
</dbReference>